<dbReference type="EMBL" id="UGPN01000002">
    <property type="protein sequence ID" value="STY64267.1"/>
    <property type="molecule type" value="Genomic_DNA"/>
</dbReference>
<dbReference type="InterPro" id="IPR018640">
    <property type="entry name" value="DUF2063"/>
</dbReference>
<accession>A0A248ZYZ6</accession>
<evidence type="ECO:0000313" key="6">
    <source>
        <dbReference type="Proteomes" id="UP000254802"/>
    </source>
</evidence>
<dbReference type="EMBL" id="VAJI01000064">
    <property type="protein sequence ID" value="TRB33764.1"/>
    <property type="molecule type" value="Genomic_DNA"/>
</dbReference>
<dbReference type="OrthoDB" id="4146344at2"/>
<evidence type="ECO:0000259" key="1">
    <source>
        <dbReference type="Pfam" id="PF09836"/>
    </source>
</evidence>
<feature type="domain" description="NGO1945-like C-terminal" evidence="2">
    <location>
        <begin position="147"/>
        <end position="235"/>
    </location>
</feature>
<dbReference type="KEGG" id="mhay:VK67_04980"/>
<dbReference type="InterPro" id="IPR054098">
    <property type="entry name" value="NGO1945-like_C"/>
</dbReference>
<protein>
    <submittedName>
        <fullName evidence="5">DUF2063 domain-containing protein</fullName>
    </submittedName>
    <submittedName>
        <fullName evidence="3">Uncharacterized protein conserved in bacteria</fullName>
    </submittedName>
</protein>
<dbReference type="Proteomes" id="UP000254802">
    <property type="component" value="Unassembled WGS sequence"/>
</dbReference>
<reference evidence="3 6" key="1">
    <citation type="submission" date="2018-06" db="EMBL/GenBank/DDBJ databases">
        <authorList>
            <consortium name="Pathogen Informatics"/>
            <person name="Doyle S."/>
        </authorList>
    </citation>
    <scope>NUCLEOTIDE SEQUENCE [LARGE SCALE GENOMIC DNA]</scope>
    <source>
        <strain evidence="3 6">NCTC10638</strain>
    </source>
</reference>
<organism evidence="5 7">
    <name type="scientific">Mannheimia haemolytica</name>
    <name type="common">Pasteurella haemolytica</name>
    <dbReference type="NCBI Taxonomy" id="75985"/>
    <lineage>
        <taxon>Bacteria</taxon>
        <taxon>Pseudomonadati</taxon>
        <taxon>Pseudomonadota</taxon>
        <taxon>Gammaproteobacteria</taxon>
        <taxon>Pasteurellales</taxon>
        <taxon>Pasteurellaceae</taxon>
        <taxon>Mannheimia</taxon>
    </lineage>
</organism>
<dbReference type="STRING" id="75985.WC39_04980"/>
<feature type="domain" description="Putative DNA-binding" evidence="1">
    <location>
        <begin position="15"/>
        <end position="101"/>
    </location>
</feature>
<dbReference type="Pfam" id="PF09836">
    <property type="entry name" value="DUF2063"/>
    <property type="match status" value="1"/>
</dbReference>
<name>A0A248ZYZ6_MANHA</name>
<evidence type="ECO:0000313" key="7">
    <source>
        <dbReference type="Proteomes" id="UP000315164"/>
    </source>
</evidence>
<dbReference type="Proteomes" id="UP000315164">
    <property type="component" value="Unassembled WGS sequence"/>
</dbReference>
<dbReference type="EMBL" id="VAJB01000018">
    <property type="protein sequence ID" value="TRB73782.1"/>
    <property type="molecule type" value="Genomic_DNA"/>
</dbReference>
<dbReference type="Gene3D" id="3.90.930.50">
    <property type="match status" value="1"/>
</dbReference>
<keyword evidence="8" id="KW-1185">Reference proteome</keyword>
<dbReference type="RefSeq" id="WP_006248063.1">
    <property type="nucleotide sequence ID" value="NZ_CP011098.1"/>
</dbReference>
<dbReference type="KEGG" id="mhaq:WC39_04980"/>
<evidence type="ECO:0000313" key="5">
    <source>
        <dbReference type="EMBL" id="TRB73782.1"/>
    </source>
</evidence>
<sequence length="246" mass="28703">MPLKLVEEHKPLLKEIQAEFANAIRHNDVKLMSGNISPQRLGVYSRLVRNNTLGFIDRCYVQLPQHLSPEEWVAVKEKFIREGKAHSPFFQDIAGEFLNFCRENGCMPPHLLELMDFENAQLLAEVSMATVPSEFEWDNDTIMQFSGAAELRQYAVNFIRSEFKQFDFEPTNVLIWRDTEFGIYYNRLEELDFFLLSSLQEGANSLNGLLAELSEFTEQNLELKALLRQLWEKWVEAEVIYPVYPE</sequence>
<dbReference type="InterPro" id="IPR044922">
    <property type="entry name" value="DUF2063_N_sf"/>
</dbReference>
<proteinExistence type="predicted"/>
<dbReference type="Proteomes" id="UP000318394">
    <property type="component" value="Unassembled WGS sequence"/>
</dbReference>
<evidence type="ECO:0000313" key="8">
    <source>
        <dbReference type="Proteomes" id="UP000318394"/>
    </source>
</evidence>
<evidence type="ECO:0000259" key="2">
    <source>
        <dbReference type="Pfam" id="PF22106"/>
    </source>
</evidence>
<evidence type="ECO:0000313" key="4">
    <source>
        <dbReference type="EMBL" id="TRB33764.1"/>
    </source>
</evidence>
<gene>
    <name evidence="5" type="ORF">FEA53_09155</name>
    <name evidence="4" type="ORF">FEB89_13455</name>
    <name evidence="3" type="ORF">NCTC10638_03443</name>
</gene>
<dbReference type="AlphaFoldDB" id="A0A248ZYZ6"/>
<reference evidence="7 8" key="2">
    <citation type="journal article" date="2019" name="Vet. Microbiol.">
        <title>Genetic characterization of susceptible and multi-drug resistant Mannheimia haemolytica isolated from high-risk stocker calves prior to and after antimicrobial metaphylaxis.</title>
        <authorList>
            <person name="Snyder E.R."/>
            <person name="Alvarez-Narvaez S."/>
            <person name="Credille B.C."/>
        </authorList>
    </citation>
    <scope>NUCLEOTIDE SEQUENCE [LARGE SCALE GENOMIC DNA]</scope>
    <source>
        <strain evidence="5 7">UGA-R5-128-1</strain>
        <strain evidence="4 8">UGA-R7-163-1</strain>
    </source>
</reference>
<dbReference type="GeneID" id="67368654"/>
<evidence type="ECO:0000313" key="3">
    <source>
        <dbReference type="EMBL" id="STY64267.1"/>
    </source>
</evidence>
<dbReference type="Gene3D" id="1.10.150.690">
    <property type="entry name" value="DUF2063"/>
    <property type="match status" value="1"/>
</dbReference>
<dbReference type="Pfam" id="PF22106">
    <property type="entry name" value="NGO1945_C"/>
    <property type="match status" value="1"/>
</dbReference>